<proteinExistence type="predicted"/>
<reference evidence="3" key="1">
    <citation type="journal article" date="2015" name="PLoS Genet.">
        <title>The dynamic genome and transcriptome of the human fungal pathogen Blastomyces and close relative Emmonsia.</title>
        <authorList>
            <person name="Munoz J.F."/>
            <person name="Gauthier G.M."/>
            <person name="Desjardins C.A."/>
            <person name="Gallo J.E."/>
            <person name="Holder J."/>
            <person name="Sullivan T.D."/>
            <person name="Marty A.J."/>
            <person name="Carmen J.C."/>
            <person name="Chen Z."/>
            <person name="Ding L."/>
            <person name="Gujja S."/>
            <person name="Magrini V."/>
            <person name="Misas E."/>
            <person name="Mitreva M."/>
            <person name="Priest M."/>
            <person name="Saif S."/>
            <person name="Whiston E.A."/>
            <person name="Young S."/>
            <person name="Zeng Q."/>
            <person name="Goldman W.E."/>
            <person name="Mardis E.R."/>
            <person name="Taylor J.W."/>
            <person name="McEwen J.G."/>
            <person name="Clay O.K."/>
            <person name="Klein B.S."/>
            <person name="Cuomo C.A."/>
        </authorList>
    </citation>
    <scope>NUCLEOTIDE SEQUENCE [LARGE SCALE GENOMIC DNA]</scope>
    <source>
        <strain evidence="3">UAMH 139</strain>
    </source>
</reference>
<feature type="compositionally biased region" description="Basic and acidic residues" evidence="1">
    <location>
        <begin position="93"/>
        <end position="102"/>
    </location>
</feature>
<feature type="region of interest" description="Disordered" evidence="1">
    <location>
        <begin position="80"/>
        <end position="105"/>
    </location>
</feature>
<feature type="region of interest" description="Disordered" evidence="1">
    <location>
        <begin position="1"/>
        <end position="22"/>
    </location>
</feature>
<sequence>MSGLPTSQSKRKKSLRSHSKAAVKLPLITEESENFISEEEEVTQYELAPTDNMDTEERLARALRRQQELCDEDITEVAMASNKAQKASQRMQRASDRGERPETGGAKEAMEKLFRTLSHEERGALLLVFPYSLQTVRLAGFTPMVDGLPSQGKEKPIYPAPSSLARPKSVDRTSSPTRIPRLVGNVDTTKASRRYSGRMSTHMESPEEDLQDEGDVSYHQSAEFNDTTEVLYKNITHRKEKGKEQTYLPLPSPAGSAHDSNASAGLPSAQRLSWVLTVSIFPIYLLPTDYFHKFFDDNIDTAERVNTALRNLLVEHHLKASTRDTILRTLNKYERSTQDQEGSEEDHEEDHVDEDNDNASIDGNDSGNGDDMPQDNNGEDTPTK</sequence>
<evidence type="ECO:0000313" key="3">
    <source>
        <dbReference type="Proteomes" id="UP000053573"/>
    </source>
</evidence>
<feature type="region of interest" description="Disordered" evidence="1">
    <location>
        <begin position="241"/>
        <end position="264"/>
    </location>
</feature>
<feature type="compositionally biased region" description="Polar residues" evidence="1">
    <location>
        <begin position="82"/>
        <end position="92"/>
    </location>
</feature>
<keyword evidence="3" id="KW-1185">Reference proteome</keyword>
<feature type="compositionally biased region" description="Polar residues" evidence="1">
    <location>
        <begin position="374"/>
        <end position="384"/>
    </location>
</feature>
<feature type="compositionally biased region" description="Low complexity" evidence="1">
    <location>
        <begin position="358"/>
        <end position="371"/>
    </location>
</feature>
<organism evidence="2 3">
    <name type="scientific">Blastomyces silverae</name>
    <dbReference type="NCBI Taxonomy" id="2060906"/>
    <lineage>
        <taxon>Eukaryota</taxon>
        <taxon>Fungi</taxon>
        <taxon>Dikarya</taxon>
        <taxon>Ascomycota</taxon>
        <taxon>Pezizomycotina</taxon>
        <taxon>Eurotiomycetes</taxon>
        <taxon>Eurotiomycetidae</taxon>
        <taxon>Onygenales</taxon>
        <taxon>Ajellomycetaceae</taxon>
        <taxon>Blastomyces</taxon>
    </lineage>
</organism>
<gene>
    <name evidence="2" type="ORF">EMPG_15150</name>
</gene>
<accession>A0A0H1BE83</accession>
<feature type="region of interest" description="Disordered" evidence="1">
    <location>
        <begin position="334"/>
        <end position="384"/>
    </location>
</feature>
<feature type="region of interest" description="Disordered" evidence="1">
    <location>
        <begin position="152"/>
        <end position="181"/>
    </location>
</feature>
<dbReference type="AlphaFoldDB" id="A0A0H1BE83"/>
<comment type="caution">
    <text evidence="2">The sequence shown here is derived from an EMBL/GenBank/DDBJ whole genome shotgun (WGS) entry which is preliminary data.</text>
</comment>
<dbReference type="Proteomes" id="UP000053573">
    <property type="component" value="Unassembled WGS sequence"/>
</dbReference>
<dbReference type="EMBL" id="LDEV01002352">
    <property type="protein sequence ID" value="KLJ09428.1"/>
    <property type="molecule type" value="Genomic_DNA"/>
</dbReference>
<feature type="compositionally biased region" description="Basic residues" evidence="1">
    <location>
        <begin position="9"/>
        <end position="21"/>
    </location>
</feature>
<evidence type="ECO:0000313" key="2">
    <source>
        <dbReference type="EMBL" id="KLJ09428.1"/>
    </source>
</evidence>
<name>A0A0H1BE83_9EURO</name>
<evidence type="ECO:0000256" key="1">
    <source>
        <dbReference type="SAM" id="MobiDB-lite"/>
    </source>
</evidence>
<protein>
    <submittedName>
        <fullName evidence="2">Uncharacterized protein</fullName>
    </submittedName>
</protein>
<feature type="compositionally biased region" description="Acidic residues" evidence="1">
    <location>
        <begin position="341"/>
        <end position="357"/>
    </location>
</feature>